<feature type="domain" description="Formyl transferase C-terminal" evidence="6">
    <location>
        <begin position="197"/>
        <end position="292"/>
    </location>
</feature>
<dbReference type="InterPro" id="IPR002376">
    <property type="entry name" value="Formyl_transf_N"/>
</dbReference>
<dbReference type="NCBIfam" id="TIGR00460">
    <property type="entry name" value="fmt"/>
    <property type="match status" value="1"/>
</dbReference>
<dbReference type="CDD" id="cd08646">
    <property type="entry name" value="FMT_core_Met-tRNA-FMT_N"/>
    <property type="match status" value="1"/>
</dbReference>
<comment type="similarity">
    <text evidence="1">Belongs to the Fmt family.</text>
</comment>
<evidence type="ECO:0000259" key="6">
    <source>
        <dbReference type="Pfam" id="PF02911"/>
    </source>
</evidence>
<dbReference type="InterPro" id="IPR011034">
    <property type="entry name" value="Formyl_transferase-like_C_sf"/>
</dbReference>
<dbReference type="Pfam" id="PF00551">
    <property type="entry name" value="Formyl_trans_N"/>
    <property type="match status" value="1"/>
</dbReference>
<organism evidence="7">
    <name type="scientific">freshwater metagenome</name>
    <dbReference type="NCBI Taxonomy" id="449393"/>
    <lineage>
        <taxon>unclassified sequences</taxon>
        <taxon>metagenomes</taxon>
        <taxon>ecological metagenomes</taxon>
    </lineage>
</organism>
<evidence type="ECO:0000256" key="3">
    <source>
        <dbReference type="ARBA" id="ARBA00022679"/>
    </source>
</evidence>
<protein>
    <recommendedName>
        <fullName evidence="2">methionyl-tRNA formyltransferase</fullName>
        <ecNumber evidence="2">2.1.2.9</ecNumber>
    </recommendedName>
</protein>
<name>A0A6J7VTK9_9ZZZZ</name>
<evidence type="ECO:0000256" key="2">
    <source>
        <dbReference type="ARBA" id="ARBA00012261"/>
    </source>
</evidence>
<evidence type="ECO:0000259" key="5">
    <source>
        <dbReference type="Pfam" id="PF00551"/>
    </source>
</evidence>
<dbReference type="EMBL" id="CAFBRV010000039">
    <property type="protein sequence ID" value="CAB5111706.1"/>
    <property type="molecule type" value="Genomic_DNA"/>
</dbReference>
<dbReference type="InterPro" id="IPR005794">
    <property type="entry name" value="Fmt"/>
</dbReference>
<dbReference type="Pfam" id="PF02911">
    <property type="entry name" value="Formyl_trans_C"/>
    <property type="match status" value="1"/>
</dbReference>
<dbReference type="PANTHER" id="PTHR11138:SF5">
    <property type="entry name" value="METHIONYL-TRNA FORMYLTRANSFERASE, MITOCHONDRIAL"/>
    <property type="match status" value="1"/>
</dbReference>
<dbReference type="InterPro" id="IPR044135">
    <property type="entry name" value="Met-tRNA-FMT_C"/>
</dbReference>
<dbReference type="Gene3D" id="3.40.50.12230">
    <property type="match status" value="1"/>
</dbReference>
<gene>
    <name evidence="7" type="ORF">UFOPK4410_00563</name>
</gene>
<dbReference type="CDD" id="cd08704">
    <property type="entry name" value="Met_tRNA_FMT_C"/>
    <property type="match status" value="1"/>
</dbReference>
<dbReference type="GO" id="GO:0004479">
    <property type="term" value="F:methionyl-tRNA formyltransferase activity"/>
    <property type="evidence" value="ECO:0007669"/>
    <property type="project" value="UniProtKB-EC"/>
</dbReference>
<dbReference type="InterPro" id="IPR036477">
    <property type="entry name" value="Formyl_transf_N_sf"/>
</dbReference>
<keyword evidence="3" id="KW-0808">Transferase</keyword>
<dbReference type="EC" id="2.1.2.9" evidence="2"/>
<dbReference type="GO" id="GO:0005829">
    <property type="term" value="C:cytosol"/>
    <property type="evidence" value="ECO:0007669"/>
    <property type="project" value="TreeGrafter"/>
</dbReference>
<dbReference type="PANTHER" id="PTHR11138">
    <property type="entry name" value="METHIONYL-TRNA FORMYLTRANSFERASE"/>
    <property type="match status" value="1"/>
</dbReference>
<dbReference type="InterPro" id="IPR005793">
    <property type="entry name" value="Formyl_trans_C"/>
</dbReference>
<evidence type="ECO:0000313" key="7">
    <source>
        <dbReference type="EMBL" id="CAB5111706.1"/>
    </source>
</evidence>
<evidence type="ECO:0000256" key="4">
    <source>
        <dbReference type="ARBA" id="ARBA00022917"/>
    </source>
</evidence>
<dbReference type="HAMAP" id="MF_00182">
    <property type="entry name" value="Formyl_trans"/>
    <property type="match status" value="1"/>
</dbReference>
<dbReference type="InterPro" id="IPR041711">
    <property type="entry name" value="Met-tRNA-FMT_N"/>
</dbReference>
<feature type="domain" description="Formyl transferase N-terminal" evidence="5">
    <location>
        <begin position="8"/>
        <end position="169"/>
    </location>
</feature>
<dbReference type="AlphaFoldDB" id="A0A6J7VTK9"/>
<accession>A0A6J7VTK9</accession>
<dbReference type="SUPFAM" id="SSF50486">
    <property type="entry name" value="FMT C-terminal domain-like"/>
    <property type="match status" value="1"/>
</dbReference>
<keyword evidence="4" id="KW-0648">Protein biosynthesis</keyword>
<sequence>MRIGVAATPDVAIPTLNMLLSSSHEIALVISQPDRGAGRGHNVRTSPVSSWAKENDIALLRPESPEELIGFIEDLDCIVVIGYGVLLPEAILKLPRYGFINLHFSILPAYRGAAPVQRAIENGELVTGVTVFKLDKGMDTGPVYCTSTISIDPTWRAHELFNELAIAAPDVVEAALQAISLGQLPTPQIGEASRAPKISKDEARIDWNQSADIVLRRIRAFYPAPIAWCTWKGESFRVTNAAMHSSTARPGEISIVDGCATVGCAGGSAITLLSVIPSGKKEMSAIDWARGARLEIGSHFG</sequence>
<evidence type="ECO:0000256" key="1">
    <source>
        <dbReference type="ARBA" id="ARBA00010699"/>
    </source>
</evidence>
<reference evidence="7" key="1">
    <citation type="submission" date="2020-05" db="EMBL/GenBank/DDBJ databases">
        <authorList>
            <person name="Chiriac C."/>
            <person name="Salcher M."/>
            <person name="Ghai R."/>
            <person name="Kavagutti S V."/>
        </authorList>
    </citation>
    <scope>NUCLEOTIDE SEQUENCE</scope>
</reference>
<proteinExistence type="inferred from homology"/>
<dbReference type="SUPFAM" id="SSF53328">
    <property type="entry name" value="Formyltransferase"/>
    <property type="match status" value="1"/>
</dbReference>